<dbReference type="SUPFAM" id="SSF50118">
    <property type="entry name" value="Cell growth inhibitor/plasmid maintenance toxic component"/>
    <property type="match status" value="1"/>
</dbReference>
<evidence type="ECO:0000313" key="4">
    <source>
        <dbReference type="EMBL" id="ARU61475.1"/>
    </source>
</evidence>
<evidence type="ECO:0000313" key="5">
    <source>
        <dbReference type="Proteomes" id="UP000195437"/>
    </source>
</evidence>
<keyword evidence="3" id="KW-0175">Coiled coil</keyword>
<dbReference type="Proteomes" id="UP000195437">
    <property type="component" value="Chromosome"/>
</dbReference>
<dbReference type="InterPro" id="IPR003477">
    <property type="entry name" value="PemK-like"/>
</dbReference>
<keyword evidence="2" id="KW-1277">Toxin-antitoxin system</keyword>
<evidence type="ECO:0000256" key="2">
    <source>
        <dbReference type="ARBA" id="ARBA00022649"/>
    </source>
</evidence>
<protein>
    <submittedName>
        <fullName evidence="4">Uncharacterized protein</fullName>
    </submittedName>
</protein>
<dbReference type="Gene3D" id="2.30.30.110">
    <property type="match status" value="1"/>
</dbReference>
<feature type="coiled-coil region" evidence="3">
    <location>
        <begin position="205"/>
        <end position="254"/>
    </location>
</feature>
<reference evidence="5" key="1">
    <citation type="submission" date="2017-05" db="EMBL/GenBank/DDBJ databases">
        <authorList>
            <person name="Sung H."/>
        </authorList>
    </citation>
    <scope>NUCLEOTIDE SEQUENCE [LARGE SCALE GENOMIC DNA]</scope>
    <source>
        <strain evidence="5">AR23208</strain>
    </source>
</reference>
<proteinExistence type="inferred from homology"/>
<name>A0A1Y0IPT9_9BACL</name>
<gene>
    <name evidence="4" type="ORF">CBW65_11015</name>
</gene>
<comment type="similarity">
    <text evidence="1">Belongs to the PemK/MazF family.</text>
</comment>
<dbReference type="KEGG" id="tum:CBW65_11015"/>
<dbReference type="InterPro" id="IPR011067">
    <property type="entry name" value="Plasmid_toxin/cell-grow_inhib"/>
</dbReference>
<accession>A0A1Y0IPT9</accession>
<dbReference type="Pfam" id="PF02452">
    <property type="entry name" value="PemK_toxin"/>
    <property type="match status" value="1"/>
</dbReference>
<evidence type="ECO:0000256" key="3">
    <source>
        <dbReference type="SAM" id="Coils"/>
    </source>
</evidence>
<dbReference type="EMBL" id="CP021434">
    <property type="protein sequence ID" value="ARU61475.1"/>
    <property type="molecule type" value="Genomic_DNA"/>
</dbReference>
<dbReference type="GO" id="GO:0003677">
    <property type="term" value="F:DNA binding"/>
    <property type="evidence" value="ECO:0007669"/>
    <property type="project" value="InterPro"/>
</dbReference>
<sequence>MSVFMTVDKNVVISLLNIPNAKISVMNTNRNAETELLHLLQDNYKLMSTQTLHQSVEFILDLHSWHEYGIHGMKRAQRKTPAAKLSYKKGDVVFVKLGTLNTGDELSYDHMGIVIGEFEKFIVIVPITTNRGQNYYGEMGKAVIHVDKGGPLCIGLQNDSTLLVHQIRSVHKNRIIRDLRFSIKGKPLWKELEEKLASRFTTELVDEHNRSLKNMKNKAKSEMRLQRKKLEAHIQLLQEELRLAKARILELETELSVKQVAAGNE</sequence>
<keyword evidence="5" id="KW-1185">Reference proteome</keyword>
<evidence type="ECO:0000256" key="1">
    <source>
        <dbReference type="ARBA" id="ARBA00007521"/>
    </source>
</evidence>
<organism evidence="4 5">
    <name type="scientific">Tumebacillus avium</name>
    <dbReference type="NCBI Taxonomy" id="1903704"/>
    <lineage>
        <taxon>Bacteria</taxon>
        <taxon>Bacillati</taxon>
        <taxon>Bacillota</taxon>
        <taxon>Bacilli</taxon>
        <taxon>Bacillales</taxon>
        <taxon>Alicyclobacillaceae</taxon>
        <taxon>Tumebacillus</taxon>
    </lineage>
</organism>
<dbReference type="AlphaFoldDB" id="A0A1Y0IPT9"/>